<evidence type="ECO:0000256" key="2">
    <source>
        <dbReference type="ARBA" id="ARBA00005695"/>
    </source>
</evidence>
<comment type="similarity">
    <text evidence="2">Belongs to the bacterial solute-binding protein 5 family.</text>
</comment>
<organism evidence="6 7">
    <name type="scientific">Roseospira visakhapatnamensis</name>
    <dbReference type="NCBI Taxonomy" id="390880"/>
    <lineage>
        <taxon>Bacteria</taxon>
        <taxon>Pseudomonadati</taxon>
        <taxon>Pseudomonadota</taxon>
        <taxon>Alphaproteobacteria</taxon>
        <taxon>Rhodospirillales</taxon>
        <taxon>Rhodospirillaceae</taxon>
        <taxon>Roseospira</taxon>
    </lineage>
</organism>
<dbReference type="Pfam" id="PF00496">
    <property type="entry name" value="SBP_bac_5"/>
    <property type="match status" value="1"/>
</dbReference>
<dbReference type="AlphaFoldDB" id="A0A7W6RG98"/>
<keyword evidence="3" id="KW-0813">Transport</keyword>
<dbReference type="SUPFAM" id="SSF53850">
    <property type="entry name" value="Periplasmic binding protein-like II"/>
    <property type="match status" value="1"/>
</dbReference>
<feature type="domain" description="Solute-binding protein family 5" evidence="5">
    <location>
        <begin position="56"/>
        <end position="401"/>
    </location>
</feature>
<evidence type="ECO:0000313" key="6">
    <source>
        <dbReference type="EMBL" id="MBB4268029.1"/>
    </source>
</evidence>
<dbReference type="GO" id="GO:1904680">
    <property type="term" value="F:peptide transmembrane transporter activity"/>
    <property type="evidence" value="ECO:0007669"/>
    <property type="project" value="TreeGrafter"/>
</dbReference>
<keyword evidence="7" id="KW-1185">Reference proteome</keyword>
<dbReference type="RefSeq" id="WP_184048474.1">
    <property type="nucleotide sequence ID" value="NZ_JACIGK010000044.1"/>
</dbReference>
<evidence type="ECO:0000256" key="4">
    <source>
        <dbReference type="ARBA" id="ARBA00022729"/>
    </source>
</evidence>
<comment type="caution">
    <text evidence="6">The sequence shown here is derived from an EMBL/GenBank/DDBJ whole genome shotgun (WGS) entry which is preliminary data.</text>
</comment>
<dbReference type="Gene3D" id="3.90.76.10">
    <property type="entry name" value="Dipeptide-binding Protein, Domain 1"/>
    <property type="match status" value="1"/>
</dbReference>
<dbReference type="Gene3D" id="3.10.105.10">
    <property type="entry name" value="Dipeptide-binding Protein, Domain 3"/>
    <property type="match status" value="1"/>
</dbReference>
<dbReference type="GO" id="GO:0043190">
    <property type="term" value="C:ATP-binding cassette (ABC) transporter complex"/>
    <property type="evidence" value="ECO:0007669"/>
    <property type="project" value="InterPro"/>
</dbReference>
<evidence type="ECO:0000313" key="7">
    <source>
        <dbReference type="Proteomes" id="UP000554286"/>
    </source>
</evidence>
<proteinExistence type="inferred from homology"/>
<dbReference type="PIRSF" id="PIRSF002741">
    <property type="entry name" value="MppA"/>
    <property type="match status" value="1"/>
</dbReference>
<dbReference type="GO" id="GO:0030288">
    <property type="term" value="C:outer membrane-bounded periplasmic space"/>
    <property type="evidence" value="ECO:0007669"/>
    <property type="project" value="UniProtKB-ARBA"/>
</dbReference>
<accession>A0A7W6RG98</accession>
<dbReference type="InterPro" id="IPR000914">
    <property type="entry name" value="SBP_5_dom"/>
</dbReference>
<protein>
    <submittedName>
        <fullName evidence="6">Peptide/nickel transport system substrate-binding protein</fullName>
    </submittedName>
</protein>
<dbReference type="EMBL" id="JACIGK010000044">
    <property type="protein sequence ID" value="MBB4268029.1"/>
    <property type="molecule type" value="Genomic_DNA"/>
</dbReference>
<dbReference type="PANTHER" id="PTHR30290:SF9">
    <property type="entry name" value="OLIGOPEPTIDE-BINDING PROTEIN APPA"/>
    <property type="match status" value="1"/>
</dbReference>
<comment type="subcellular location">
    <subcellularLocation>
        <location evidence="1">Periplasm</location>
    </subcellularLocation>
</comment>
<reference evidence="6 7" key="1">
    <citation type="submission" date="2020-08" db="EMBL/GenBank/DDBJ databases">
        <title>Genome sequencing of Purple Non-Sulfur Bacteria from various extreme environments.</title>
        <authorList>
            <person name="Mayer M."/>
        </authorList>
    </citation>
    <scope>NUCLEOTIDE SEQUENCE [LARGE SCALE GENOMIC DNA]</scope>
    <source>
        <strain evidence="6 7">JA131</strain>
    </source>
</reference>
<dbReference type="GO" id="GO:0015833">
    <property type="term" value="P:peptide transport"/>
    <property type="evidence" value="ECO:0007669"/>
    <property type="project" value="TreeGrafter"/>
</dbReference>
<keyword evidence="4" id="KW-0732">Signal</keyword>
<evidence type="ECO:0000256" key="1">
    <source>
        <dbReference type="ARBA" id="ARBA00004418"/>
    </source>
</evidence>
<sequence>MGPAALAQDEGRIVIADSRGNWGPPSPYLHDRRGPGYVLMTFVFDTLLWKDETGTLIPALARSWQADDTGITFRLDPDATWHDGKPVTAADEIFTFDYVREHPSRFVDLSAVGSVRAISPAEVRVDFARPFAPFLTNVAGTMPILPEHVFGGIDNPVRFTDPAAMTGSGPYRLKDYDPVQGGYLFEANADYYQGAPVVQEIAFVKMGTAAALAGLTSGAVDLMTKVPATERAVLKAAGLTVLSYQMNHPVRLQFNHRRPVLGDVRVRQAMAHLVDRPRLIETVYLGEADLWDAAGLDPLDATAPDPYAHDPAEAERLLRAAGWQRDSEGRWRTAAGDTLDLTMVALRHYDHVARMVAAHLEAAGIGVSVTLFDRGGLDAVFGRDAFDLAIVSFSTLGDPDVLRQTILGGRPDSDRYTANTALTRLLTDQASELDPAARADMVTRAGDLYAADLPSFFMISPRRVVASNDRVRPFVTPGGIGPGIPLILNKQMFLP</sequence>
<dbReference type="Proteomes" id="UP000554286">
    <property type="component" value="Unassembled WGS sequence"/>
</dbReference>
<name>A0A7W6RG98_9PROT</name>
<gene>
    <name evidence="6" type="ORF">GGD89_003683</name>
</gene>
<dbReference type="Gene3D" id="3.40.190.10">
    <property type="entry name" value="Periplasmic binding protein-like II"/>
    <property type="match status" value="1"/>
</dbReference>
<dbReference type="InterPro" id="IPR039424">
    <property type="entry name" value="SBP_5"/>
</dbReference>
<evidence type="ECO:0000256" key="3">
    <source>
        <dbReference type="ARBA" id="ARBA00022448"/>
    </source>
</evidence>
<evidence type="ECO:0000259" key="5">
    <source>
        <dbReference type="Pfam" id="PF00496"/>
    </source>
</evidence>
<dbReference type="InterPro" id="IPR030678">
    <property type="entry name" value="Peptide/Ni-bd"/>
</dbReference>
<dbReference type="PANTHER" id="PTHR30290">
    <property type="entry name" value="PERIPLASMIC BINDING COMPONENT OF ABC TRANSPORTER"/>
    <property type="match status" value="1"/>
</dbReference>